<organism evidence="2 3">
    <name type="scientific">Rhizopus microsporus ATCC 52813</name>
    <dbReference type="NCBI Taxonomy" id="1340429"/>
    <lineage>
        <taxon>Eukaryota</taxon>
        <taxon>Fungi</taxon>
        <taxon>Fungi incertae sedis</taxon>
        <taxon>Mucoromycota</taxon>
        <taxon>Mucoromycotina</taxon>
        <taxon>Mucoromycetes</taxon>
        <taxon>Mucorales</taxon>
        <taxon>Mucorineae</taxon>
        <taxon>Rhizopodaceae</taxon>
        <taxon>Rhizopus</taxon>
    </lineage>
</organism>
<dbReference type="AlphaFoldDB" id="A0A2G4SYJ3"/>
<accession>A0A2G4SYJ3</accession>
<dbReference type="EMBL" id="KZ303846">
    <property type="protein sequence ID" value="PHZ13840.1"/>
    <property type="molecule type" value="Genomic_DNA"/>
</dbReference>
<dbReference type="RefSeq" id="XP_023467548.1">
    <property type="nucleotide sequence ID" value="XM_023608422.1"/>
</dbReference>
<keyword evidence="3" id="KW-1185">Reference proteome</keyword>
<name>A0A2G4SYJ3_RHIZD</name>
<evidence type="ECO:0000313" key="2">
    <source>
        <dbReference type="EMBL" id="PHZ13840.1"/>
    </source>
</evidence>
<evidence type="ECO:0000313" key="3">
    <source>
        <dbReference type="Proteomes" id="UP000242254"/>
    </source>
</evidence>
<feature type="region of interest" description="Disordered" evidence="1">
    <location>
        <begin position="1"/>
        <end position="39"/>
    </location>
</feature>
<reference evidence="2 3" key="1">
    <citation type="journal article" date="2016" name="Proc. Natl. Acad. Sci. U.S.A.">
        <title>Lipid metabolic changes in an early divergent fungus govern the establishment of a mutualistic symbiosis with endobacteria.</title>
        <authorList>
            <person name="Lastovetsky O.A."/>
            <person name="Gaspar M.L."/>
            <person name="Mondo S.J."/>
            <person name="LaButti K.M."/>
            <person name="Sandor L."/>
            <person name="Grigoriev I.V."/>
            <person name="Henry S.A."/>
            <person name="Pawlowska T.E."/>
        </authorList>
    </citation>
    <scope>NUCLEOTIDE SEQUENCE [LARGE SCALE GENOMIC DNA]</scope>
    <source>
        <strain evidence="2 3">ATCC 52813</strain>
    </source>
</reference>
<gene>
    <name evidence="2" type="ORF">RHIMIDRAFT_235831</name>
</gene>
<dbReference type="GeneID" id="35439412"/>
<sequence length="179" mass="20953">MEPTPEQCKESIKETQKSIRQLQKAMQEAKQKKQDTSAKMDILNSEYGKLAQLRLDHAESIKSEWQVYCKEQRAIRKADAEKRQVEFDEELSAQDKERKKTWNKKKMTSKQKIEACQQLIELLKDQKNLEIVNDTDFHIDTSIIMMPSSTMELFWALDIDPPIMKSEIDSTITLLSQMI</sequence>
<feature type="compositionally biased region" description="Basic and acidic residues" evidence="1">
    <location>
        <begin position="27"/>
        <end position="38"/>
    </location>
</feature>
<feature type="compositionally biased region" description="Basic and acidic residues" evidence="1">
    <location>
        <begin position="7"/>
        <end position="17"/>
    </location>
</feature>
<dbReference type="Proteomes" id="UP000242254">
    <property type="component" value="Unassembled WGS sequence"/>
</dbReference>
<evidence type="ECO:0000256" key="1">
    <source>
        <dbReference type="SAM" id="MobiDB-lite"/>
    </source>
</evidence>
<proteinExistence type="predicted"/>
<protein>
    <submittedName>
        <fullName evidence="2">Uncharacterized protein</fullName>
    </submittedName>
</protein>